<keyword evidence="3" id="KW-1185">Reference proteome</keyword>
<feature type="region of interest" description="Disordered" evidence="1">
    <location>
        <begin position="1"/>
        <end position="24"/>
    </location>
</feature>
<name>A0A553NF79_TIGCA</name>
<dbReference type="EMBL" id="VCGU01000458">
    <property type="protein sequence ID" value="TRY64081.1"/>
    <property type="molecule type" value="Genomic_DNA"/>
</dbReference>
<reference evidence="2 3" key="1">
    <citation type="journal article" date="2018" name="Nat. Ecol. Evol.">
        <title>Genomic signatures of mitonuclear coevolution across populations of Tigriopus californicus.</title>
        <authorList>
            <person name="Barreto F.S."/>
            <person name="Watson E.T."/>
            <person name="Lima T.G."/>
            <person name="Willett C.S."/>
            <person name="Edmands S."/>
            <person name="Li W."/>
            <person name="Burton R.S."/>
        </authorList>
    </citation>
    <scope>NUCLEOTIDE SEQUENCE [LARGE SCALE GENOMIC DNA]</scope>
    <source>
        <strain evidence="2 3">San Diego</strain>
    </source>
</reference>
<evidence type="ECO:0000256" key="1">
    <source>
        <dbReference type="SAM" id="MobiDB-lite"/>
    </source>
</evidence>
<dbReference type="Proteomes" id="UP000318571">
    <property type="component" value="Chromosome 10"/>
</dbReference>
<accession>A0A553NF79</accession>
<evidence type="ECO:0000313" key="3">
    <source>
        <dbReference type="Proteomes" id="UP000318571"/>
    </source>
</evidence>
<gene>
    <name evidence="2" type="ORF">TCAL_15265</name>
</gene>
<proteinExistence type="predicted"/>
<evidence type="ECO:0000313" key="2">
    <source>
        <dbReference type="EMBL" id="TRY64081.1"/>
    </source>
</evidence>
<organism evidence="2 3">
    <name type="scientific">Tigriopus californicus</name>
    <name type="common">Marine copepod</name>
    <dbReference type="NCBI Taxonomy" id="6832"/>
    <lineage>
        <taxon>Eukaryota</taxon>
        <taxon>Metazoa</taxon>
        <taxon>Ecdysozoa</taxon>
        <taxon>Arthropoda</taxon>
        <taxon>Crustacea</taxon>
        <taxon>Multicrustacea</taxon>
        <taxon>Hexanauplia</taxon>
        <taxon>Copepoda</taxon>
        <taxon>Harpacticoida</taxon>
        <taxon>Harpacticidae</taxon>
        <taxon>Tigriopus</taxon>
    </lineage>
</organism>
<sequence length="85" mass="9192">MDPATKTAHSLPPSGTSLLTASRSGTLRANPVEIIMSTTKHNEFMAMMLTKQLCGCYNIHTDKYLIGINILAALSEPNSERLNAS</sequence>
<dbReference type="AlphaFoldDB" id="A0A553NF79"/>
<protein>
    <submittedName>
        <fullName evidence="2">Uncharacterized protein</fullName>
    </submittedName>
</protein>
<feature type="compositionally biased region" description="Polar residues" evidence="1">
    <location>
        <begin position="13"/>
        <end position="24"/>
    </location>
</feature>
<comment type="caution">
    <text evidence="2">The sequence shown here is derived from an EMBL/GenBank/DDBJ whole genome shotgun (WGS) entry which is preliminary data.</text>
</comment>